<evidence type="ECO:0000313" key="1">
    <source>
        <dbReference type="EMBL" id="TNJ35018.1"/>
    </source>
</evidence>
<gene>
    <name evidence="1" type="ORF">E1B00_04370</name>
</gene>
<dbReference type="OrthoDB" id="8755747at2"/>
<evidence type="ECO:0000313" key="2">
    <source>
        <dbReference type="Proteomes" id="UP000305760"/>
    </source>
</evidence>
<dbReference type="InterPro" id="IPR036388">
    <property type="entry name" value="WH-like_DNA-bd_sf"/>
</dbReference>
<dbReference type="Pfam" id="PF12840">
    <property type="entry name" value="HTH_20"/>
    <property type="match status" value="1"/>
</dbReference>
<keyword evidence="2" id="KW-1185">Reference proteome</keyword>
<comment type="caution">
    <text evidence="1">The sequence shown here is derived from an EMBL/GenBank/DDBJ whole genome shotgun (WGS) entry which is preliminary data.</text>
</comment>
<dbReference type="Proteomes" id="UP000305760">
    <property type="component" value="Unassembled WGS sequence"/>
</dbReference>
<dbReference type="SUPFAM" id="SSF46785">
    <property type="entry name" value="Winged helix' DNA-binding domain"/>
    <property type="match status" value="1"/>
</dbReference>
<dbReference type="AlphaFoldDB" id="A0A5C4RVI3"/>
<reference evidence="1 2" key="1">
    <citation type="submission" date="2019-03" db="EMBL/GenBank/DDBJ databases">
        <title>Arenimonas daejeonensis sp. nov., isolated from compost.</title>
        <authorList>
            <person name="Jeon C.O."/>
        </authorList>
    </citation>
    <scope>NUCLEOTIDE SEQUENCE [LARGE SCALE GENOMIC DNA]</scope>
    <source>
        <strain evidence="1 2">R29</strain>
    </source>
</reference>
<protein>
    <submittedName>
        <fullName evidence="1">ArsR family transcriptional regulator</fullName>
    </submittedName>
</protein>
<organism evidence="1 2">
    <name type="scientific">Arenimonas terrae</name>
    <dbReference type="NCBI Taxonomy" id="2546226"/>
    <lineage>
        <taxon>Bacteria</taxon>
        <taxon>Pseudomonadati</taxon>
        <taxon>Pseudomonadota</taxon>
        <taxon>Gammaproteobacteria</taxon>
        <taxon>Lysobacterales</taxon>
        <taxon>Lysobacteraceae</taxon>
        <taxon>Arenimonas</taxon>
    </lineage>
</organism>
<sequence length="210" mass="23013">MAPSRKSPPAPVRARRHQVVRGAEQITLLASPVRQDLVDTLEALGGEADVAAVATQLGRPADGLYYHFDLLAKAGLLQRVDTDGARRYRIGQGRGAPLKLDYGSDAESREAVGRVVDKLLQAARRDFHAALDEPGTVKEGPERELWAGRNKGWVHARDLAEANRLLTRLQQLLQGPRRVGRDRLVSLSFVLAPLPAAAGRRTSRAKERAR</sequence>
<dbReference type="EMBL" id="SMDR01000001">
    <property type="protein sequence ID" value="TNJ35018.1"/>
    <property type="molecule type" value="Genomic_DNA"/>
</dbReference>
<dbReference type="Gene3D" id="1.10.10.10">
    <property type="entry name" value="Winged helix-like DNA-binding domain superfamily/Winged helix DNA-binding domain"/>
    <property type="match status" value="1"/>
</dbReference>
<accession>A0A5C4RVI3</accession>
<proteinExistence type="predicted"/>
<name>A0A5C4RVI3_9GAMM</name>
<dbReference type="InterPro" id="IPR036390">
    <property type="entry name" value="WH_DNA-bd_sf"/>
</dbReference>
<dbReference type="RefSeq" id="WP_139446078.1">
    <property type="nucleotide sequence ID" value="NZ_SMDR01000001.1"/>
</dbReference>